<sequence>MKANQKFEEGSSLLDTEEKQSQALGMKYLLDAGRTFDRLENSRVPDIIEKSLFLNLFSDFDSFIGELVSCIFFKKPELFNSLGRQISVADILSFNDFDELKEKVLSDEIECLRRKSYVDQFTDIGKTFRVELKKFDRWSQFVELTQRRNLLMHCNGIVSEQYMTICKQEGYKFDSEIVVGSKLKIGKEYFISSINLILEVAVKLGHTLWRKVFPDELEEADDHLADVIYDFLHEEDWNKAICFGEYSNNLQNVSSDLRRKS</sequence>
<comment type="caution">
    <text evidence="1">The sequence shown here is derived from an EMBL/GenBank/DDBJ whole genome shotgun (WGS) entry which is preliminary data.</text>
</comment>
<organism evidence="1 2">
    <name type="scientific">Methylomonas koyamae</name>
    <dbReference type="NCBI Taxonomy" id="702114"/>
    <lineage>
        <taxon>Bacteria</taxon>
        <taxon>Pseudomonadati</taxon>
        <taxon>Pseudomonadota</taxon>
        <taxon>Gammaproteobacteria</taxon>
        <taxon>Methylococcales</taxon>
        <taxon>Methylococcaceae</taxon>
        <taxon>Methylomonas</taxon>
    </lineage>
</organism>
<gene>
    <name evidence="1" type="ORF">A1356_12815</name>
</gene>
<proteinExistence type="predicted"/>
<name>A0AA91DCD8_9GAMM</name>
<dbReference type="EMBL" id="LUUL01000077">
    <property type="protein sequence ID" value="OAI25928.1"/>
    <property type="molecule type" value="Genomic_DNA"/>
</dbReference>
<protein>
    <submittedName>
        <fullName evidence="1">Uncharacterized protein</fullName>
    </submittedName>
</protein>
<dbReference type="AlphaFoldDB" id="A0AA91DCD8"/>
<keyword evidence="2" id="KW-1185">Reference proteome</keyword>
<evidence type="ECO:0000313" key="1">
    <source>
        <dbReference type="EMBL" id="OAI25928.1"/>
    </source>
</evidence>
<evidence type="ECO:0000313" key="2">
    <source>
        <dbReference type="Proteomes" id="UP000077734"/>
    </source>
</evidence>
<dbReference type="RefSeq" id="WP_064027443.1">
    <property type="nucleotide sequence ID" value="NZ_LUUL01000077.1"/>
</dbReference>
<accession>A0AA91DCD8</accession>
<reference evidence="1 2" key="1">
    <citation type="submission" date="2016-03" db="EMBL/GenBank/DDBJ databases">
        <authorList>
            <person name="Heylen K."/>
            <person name="De Vos P."/>
            <person name="Vekeman B."/>
        </authorList>
    </citation>
    <scope>NUCLEOTIDE SEQUENCE [LARGE SCALE GENOMIC DNA]</scope>
    <source>
        <strain evidence="1 2">R-49807</strain>
    </source>
</reference>
<dbReference type="Proteomes" id="UP000077734">
    <property type="component" value="Unassembled WGS sequence"/>
</dbReference>